<feature type="domain" description="Misato Segment II tubulin-like" evidence="5">
    <location>
        <begin position="2"/>
        <end position="110"/>
    </location>
</feature>
<name>A0A8H6M8N7_9AGAR</name>
<comment type="function">
    <text evidence="1">Involved in the partitioning of the mitochondrial organelle and mitochondrial DNA (mtDNA) inheritance.</text>
</comment>
<evidence type="ECO:0000256" key="2">
    <source>
        <dbReference type="ARBA" id="ARBA00004173"/>
    </source>
</evidence>
<evidence type="ECO:0000259" key="5">
    <source>
        <dbReference type="Pfam" id="PF10644"/>
    </source>
</evidence>
<evidence type="ECO:0000256" key="4">
    <source>
        <dbReference type="ARBA" id="ARBA00023128"/>
    </source>
</evidence>
<gene>
    <name evidence="7" type="ORF">DFP72DRAFT_894823</name>
</gene>
<sequence>MKEILYIQAGNNANYVGTHFWNTQESYLASEDAENAPIDATISFRNESEHGTMCPRLLIFDWKENFGTLARDNALGTERDDDGGGTGLWTGAVQSIRQPPIQRSVYQEFLTNNDSNQPGKHLPPSQDLLRGKVRYWSDFNRLYYLPRSLQPINEPSEWDGPRESWGLGQDTFRRYNEDNELMEGSVRLFLEECDALQGIHVINDCGTFGGFTASFLTAFEDDYRKTPAIVVPLLSGLDQDLNVNDGLLIRGAIADALCLRSLYDLASLSLPIQPPVQWSPEVWRHYSDPDRSDPFNTSAIVAPFIESATLPTRLAGGLDDIVSLAAKLQHDARNPFGELSGNFPLASISSDSLSNPVDFSIPNYLKAMHSASAACRIDVTRGFSGEDIKTYESHLAAQLDAAQYISSHHSLGYPLPTSFPSFLLPDNAIEQGSQSLIATTPDSTIGTIKGVATLSTGSGKMPALLRRYATFAETCLKKRAQAALSESGIDLDDLRELVNDLWAMHDNCGAIEDGV</sequence>
<dbReference type="PANTHER" id="PTHR13391">
    <property type="entry name" value="MITOCHONDRIAL DISTRIBUTION REGULATOR MISATO"/>
    <property type="match status" value="1"/>
</dbReference>
<dbReference type="InterPro" id="IPR036525">
    <property type="entry name" value="Tubulin/FtsZ_GTPase_sf"/>
</dbReference>
<dbReference type="SUPFAM" id="SSF52490">
    <property type="entry name" value="Tubulin nucleotide-binding domain-like"/>
    <property type="match status" value="1"/>
</dbReference>
<evidence type="ECO:0000313" key="7">
    <source>
        <dbReference type="EMBL" id="KAF6756186.1"/>
    </source>
</evidence>
<evidence type="ECO:0000256" key="3">
    <source>
        <dbReference type="ARBA" id="ARBA00008507"/>
    </source>
</evidence>
<dbReference type="Gene3D" id="3.40.50.1440">
    <property type="entry name" value="Tubulin/FtsZ, GTPase domain"/>
    <property type="match status" value="1"/>
</dbReference>
<keyword evidence="8" id="KW-1185">Reference proteome</keyword>
<feature type="domain" description="DML1/Misato tubulin" evidence="6">
    <location>
        <begin position="130"/>
        <end position="314"/>
    </location>
</feature>
<dbReference type="Pfam" id="PF10644">
    <property type="entry name" value="Misat_Tub_SegII"/>
    <property type="match status" value="1"/>
</dbReference>
<comment type="similarity">
    <text evidence="3">Belongs to the misato family.</text>
</comment>
<evidence type="ECO:0000313" key="8">
    <source>
        <dbReference type="Proteomes" id="UP000521943"/>
    </source>
</evidence>
<accession>A0A8H6M8N7</accession>
<comment type="subcellular location">
    <subcellularLocation>
        <location evidence="2">Mitochondrion</location>
    </subcellularLocation>
</comment>
<dbReference type="PANTHER" id="PTHR13391:SF0">
    <property type="entry name" value="PROTEIN MISATO HOMOLOG 1"/>
    <property type="match status" value="1"/>
</dbReference>
<reference evidence="7 8" key="1">
    <citation type="submission" date="2020-07" db="EMBL/GenBank/DDBJ databases">
        <title>Comparative genomics of pyrophilous fungi reveals a link between fire events and developmental genes.</title>
        <authorList>
            <consortium name="DOE Joint Genome Institute"/>
            <person name="Steindorff A.S."/>
            <person name="Carver A."/>
            <person name="Calhoun S."/>
            <person name="Stillman K."/>
            <person name="Liu H."/>
            <person name="Lipzen A."/>
            <person name="Pangilinan J."/>
            <person name="Labutti K."/>
            <person name="Bruns T.D."/>
            <person name="Grigoriev I.V."/>
        </authorList>
    </citation>
    <scope>NUCLEOTIDE SEQUENCE [LARGE SCALE GENOMIC DNA]</scope>
    <source>
        <strain evidence="7 8">CBS 144469</strain>
    </source>
</reference>
<dbReference type="OrthoDB" id="271881at2759"/>
<evidence type="ECO:0000256" key="1">
    <source>
        <dbReference type="ARBA" id="ARBA00003757"/>
    </source>
</evidence>
<comment type="caution">
    <text evidence="7">The sequence shown here is derived from an EMBL/GenBank/DDBJ whole genome shotgun (WGS) entry which is preliminary data.</text>
</comment>
<dbReference type="InterPro" id="IPR019605">
    <property type="entry name" value="Misato_II_tubulin-like"/>
</dbReference>
<dbReference type="Pfam" id="PF14881">
    <property type="entry name" value="Tubulin_3"/>
    <property type="match status" value="1"/>
</dbReference>
<protein>
    <submittedName>
        <fullName evidence="7">MtDNA inheritance protein Dml1</fullName>
    </submittedName>
</protein>
<dbReference type="InterPro" id="IPR049942">
    <property type="entry name" value="DML1/Misato"/>
</dbReference>
<keyword evidence="4" id="KW-0496">Mitochondrion</keyword>
<proteinExistence type="inferred from homology"/>
<dbReference type="InterPro" id="IPR029209">
    <property type="entry name" value="DML1/Misato_tubulin"/>
</dbReference>
<dbReference type="Proteomes" id="UP000521943">
    <property type="component" value="Unassembled WGS sequence"/>
</dbReference>
<dbReference type="EMBL" id="JACGCI010000027">
    <property type="protein sequence ID" value="KAF6756186.1"/>
    <property type="molecule type" value="Genomic_DNA"/>
</dbReference>
<dbReference type="GO" id="GO:0007005">
    <property type="term" value="P:mitochondrion organization"/>
    <property type="evidence" value="ECO:0007669"/>
    <property type="project" value="InterPro"/>
</dbReference>
<evidence type="ECO:0000259" key="6">
    <source>
        <dbReference type="Pfam" id="PF14881"/>
    </source>
</evidence>
<dbReference type="AlphaFoldDB" id="A0A8H6M8N7"/>
<organism evidence="7 8">
    <name type="scientific">Ephemerocybe angulata</name>
    <dbReference type="NCBI Taxonomy" id="980116"/>
    <lineage>
        <taxon>Eukaryota</taxon>
        <taxon>Fungi</taxon>
        <taxon>Dikarya</taxon>
        <taxon>Basidiomycota</taxon>
        <taxon>Agaricomycotina</taxon>
        <taxon>Agaricomycetes</taxon>
        <taxon>Agaricomycetidae</taxon>
        <taxon>Agaricales</taxon>
        <taxon>Agaricineae</taxon>
        <taxon>Psathyrellaceae</taxon>
        <taxon>Ephemerocybe</taxon>
    </lineage>
</organism>
<dbReference type="GO" id="GO:0005739">
    <property type="term" value="C:mitochondrion"/>
    <property type="evidence" value="ECO:0007669"/>
    <property type="project" value="UniProtKB-SubCell"/>
</dbReference>